<keyword evidence="1" id="KW-0472">Membrane</keyword>
<feature type="transmembrane region" description="Helical" evidence="1">
    <location>
        <begin position="15"/>
        <end position="35"/>
    </location>
</feature>
<sequence length="154" mass="17550">MKKLKSARRFSGPTLIVPLAFITFGLLSYALGYAFSLQQRNFRDGAIEQRVHVMEIGRLATDNSADIIYTFGTKNSEGEPVFYENSEWPTRQIIHNKGDVVPGLYNQLTGQITSIAVFERPQGMVYIPKIFGGFFIFAGVLIGYFFWRDPVYEY</sequence>
<keyword evidence="1" id="KW-1133">Transmembrane helix</keyword>
<dbReference type="Proteomes" id="UP000231516">
    <property type="component" value="Unassembled WGS sequence"/>
</dbReference>
<evidence type="ECO:0000313" key="3">
    <source>
        <dbReference type="Proteomes" id="UP000231516"/>
    </source>
</evidence>
<dbReference type="AlphaFoldDB" id="A0A2G5K9I3"/>
<organism evidence="2 3">
    <name type="scientific">Paramylibacter kogurei</name>
    <dbReference type="NCBI Taxonomy" id="1889778"/>
    <lineage>
        <taxon>Bacteria</taxon>
        <taxon>Pseudomonadati</taxon>
        <taxon>Pseudomonadota</taxon>
        <taxon>Alphaproteobacteria</taxon>
        <taxon>Rhodobacterales</taxon>
        <taxon>Paracoccaceae</taxon>
        <taxon>Paramylibacter</taxon>
    </lineage>
</organism>
<keyword evidence="3" id="KW-1185">Reference proteome</keyword>
<gene>
    <name evidence="2" type="ORF">BFP76_12395</name>
</gene>
<comment type="caution">
    <text evidence="2">The sequence shown here is derived from an EMBL/GenBank/DDBJ whole genome shotgun (WGS) entry which is preliminary data.</text>
</comment>
<evidence type="ECO:0000313" key="2">
    <source>
        <dbReference type="EMBL" id="PIB25799.1"/>
    </source>
</evidence>
<evidence type="ECO:0000256" key="1">
    <source>
        <dbReference type="SAM" id="Phobius"/>
    </source>
</evidence>
<accession>A0A2G5K9I3</accession>
<evidence type="ECO:0008006" key="4">
    <source>
        <dbReference type="Google" id="ProtNLM"/>
    </source>
</evidence>
<feature type="transmembrane region" description="Helical" evidence="1">
    <location>
        <begin position="130"/>
        <end position="147"/>
    </location>
</feature>
<name>A0A2G5K9I3_9RHOB</name>
<proteinExistence type="predicted"/>
<dbReference type="RefSeq" id="WP_099591537.1">
    <property type="nucleotide sequence ID" value="NZ_MDGM01000007.1"/>
</dbReference>
<dbReference type="EMBL" id="MDGM01000007">
    <property type="protein sequence ID" value="PIB25799.1"/>
    <property type="molecule type" value="Genomic_DNA"/>
</dbReference>
<protein>
    <recommendedName>
        <fullName evidence="4">DUF3592 domain-containing protein</fullName>
    </recommendedName>
</protein>
<reference evidence="2 3" key="1">
    <citation type="submission" date="2016-08" db="EMBL/GenBank/DDBJ databases">
        <title>Draft genome of Amylibacter sp. strain 4G11.</title>
        <authorList>
            <person name="Wong S.-K."/>
            <person name="Hamasaki K."/>
            <person name="Yoshizawa S."/>
        </authorList>
    </citation>
    <scope>NUCLEOTIDE SEQUENCE [LARGE SCALE GENOMIC DNA]</scope>
    <source>
        <strain evidence="2 3">4G11</strain>
    </source>
</reference>
<keyword evidence="1" id="KW-0812">Transmembrane</keyword>